<proteinExistence type="predicted"/>
<protein>
    <submittedName>
        <fullName evidence="1">Uncharacterized protein</fullName>
    </submittedName>
</protein>
<organism evidence="1 2">
    <name type="scientific">Cyphomyrmex costatus</name>
    <dbReference type="NCBI Taxonomy" id="456900"/>
    <lineage>
        <taxon>Eukaryota</taxon>
        <taxon>Metazoa</taxon>
        <taxon>Ecdysozoa</taxon>
        <taxon>Arthropoda</taxon>
        <taxon>Hexapoda</taxon>
        <taxon>Insecta</taxon>
        <taxon>Pterygota</taxon>
        <taxon>Neoptera</taxon>
        <taxon>Endopterygota</taxon>
        <taxon>Hymenoptera</taxon>
        <taxon>Apocrita</taxon>
        <taxon>Aculeata</taxon>
        <taxon>Formicoidea</taxon>
        <taxon>Formicidae</taxon>
        <taxon>Myrmicinae</taxon>
        <taxon>Cyphomyrmex</taxon>
    </lineage>
</organism>
<keyword evidence="2" id="KW-1185">Reference proteome</keyword>
<gene>
    <name evidence="1" type="ORF">ALC62_00487</name>
</gene>
<dbReference type="AlphaFoldDB" id="A0A195D6K2"/>
<sequence length="130" mass="14394">MRDVMVRAARAGPLKDLEVPLAVSLPSGEVHRVCWIRSGICYVSRRLGVNCVSTVRRRQGIPPMFANDEGRDMTSSAGRENRSVVGRVLEVATTLGNTAHPRAVSPSRLSRESRLTCKKNRAVKRHVFLT</sequence>
<accession>A0A195D6K2</accession>
<evidence type="ECO:0000313" key="2">
    <source>
        <dbReference type="Proteomes" id="UP000078542"/>
    </source>
</evidence>
<evidence type="ECO:0000313" key="1">
    <source>
        <dbReference type="EMBL" id="KYN08503.1"/>
    </source>
</evidence>
<reference evidence="1 2" key="1">
    <citation type="submission" date="2016-03" db="EMBL/GenBank/DDBJ databases">
        <title>Cyphomyrmex costatus WGS genome.</title>
        <authorList>
            <person name="Nygaard S."/>
            <person name="Hu H."/>
            <person name="Boomsma J."/>
            <person name="Zhang G."/>
        </authorList>
    </citation>
    <scope>NUCLEOTIDE SEQUENCE [LARGE SCALE GENOMIC DNA]</scope>
    <source>
        <strain evidence="1">MS0001</strain>
        <tissue evidence="1">Whole body</tissue>
    </source>
</reference>
<dbReference type="Proteomes" id="UP000078542">
    <property type="component" value="Unassembled WGS sequence"/>
</dbReference>
<dbReference type="EMBL" id="KQ976760">
    <property type="protein sequence ID" value="KYN08503.1"/>
    <property type="molecule type" value="Genomic_DNA"/>
</dbReference>
<name>A0A195D6K2_9HYME</name>